<proteinExistence type="predicted"/>
<sequence>MFIFCQKSIILRLEKELDEDSNQKTTILNLFNSGLEPETISLELDIDENTVRKIINKEINTNKDVRAGNNNISNYLMNKFYLDAIIDIDAIIKESQIRTWKALKSKPELNIIVKETQSILERHAESKLKLVILHIDLVGSTKMALTLPIDRLTTIIRAFAQEMTKIVAMYGGYVLKYIGDAVLAFFVIEDTGFKEQSDNGNKMIINREIDDWRQDMKKETTEKGSNNSDMLSLQFSNGISCAYTMIRLIQEGINPILNQYDYPELKVRVGIDYGEVAVVQYGIDIYEFNNVTFKTPHLDLIGYTISVAVKMTSLAEPDHLVIGQKLYDHLNDDLKSSFKKLQPSTEIWSYSNDTNDGLYTIFTNNY</sequence>
<accession>A0A484I6N7</accession>
<dbReference type="PANTHER" id="PTHR43081:SF1">
    <property type="entry name" value="ADENYLATE CYCLASE, TERMINAL-DIFFERENTIATION SPECIFIC"/>
    <property type="match status" value="1"/>
</dbReference>
<dbReference type="AlphaFoldDB" id="A0A484I6N7"/>
<dbReference type="Proteomes" id="UP000294299">
    <property type="component" value="Chromosome NFRAN"/>
</dbReference>
<organism evidence="2 3">
    <name type="scientific">Candidatus Nitrosocosmicus franklandianus</name>
    <dbReference type="NCBI Taxonomy" id="1798806"/>
    <lineage>
        <taxon>Archaea</taxon>
        <taxon>Nitrososphaerota</taxon>
        <taxon>Nitrososphaeria</taxon>
        <taxon>Nitrososphaerales</taxon>
        <taxon>Nitrososphaeraceae</taxon>
        <taxon>Candidatus Nitrosocosmicus</taxon>
    </lineage>
</organism>
<dbReference type="PROSITE" id="PS50125">
    <property type="entry name" value="GUANYLATE_CYCLASE_2"/>
    <property type="match status" value="1"/>
</dbReference>
<dbReference type="InterPro" id="IPR050697">
    <property type="entry name" value="Adenylyl/Guanylyl_Cyclase_3/4"/>
</dbReference>
<evidence type="ECO:0000313" key="2">
    <source>
        <dbReference type="EMBL" id="VFJ13378.1"/>
    </source>
</evidence>
<dbReference type="CDD" id="cd07302">
    <property type="entry name" value="CHD"/>
    <property type="match status" value="1"/>
</dbReference>
<dbReference type="GO" id="GO:0009190">
    <property type="term" value="P:cyclic nucleotide biosynthetic process"/>
    <property type="evidence" value="ECO:0007669"/>
    <property type="project" value="InterPro"/>
</dbReference>
<keyword evidence="3" id="KW-1185">Reference proteome</keyword>
<evidence type="ECO:0000313" key="3">
    <source>
        <dbReference type="Proteomes" id="UP000294299"/>
    </source>
</evidence>
<dbReference type="InterPro" id="IPR001054">
    <property type="entry name" value="A/G_cyclase"/>
</dbReference>
<feature type="domain" description="Guanylate cyclase" evidence="1">
    <location>
        <begin position="131"/>
        <end position="312"/>
    </location>
</feature>
<dbReference type="Gene3D" id="3.30.70.1230">
    <property type="entry name" value="Nucleotide cyclase"/>
    <property type="match status" value="1"/>
</dbReference>
<evidence type="ECO:0000259" key="1">
    <source>
        <dbReference type="PROSITE" id="PS50125"/>
    </source>
</evidence>
<dbReference type="EMBL" id="LR216287">
    <property type="protein sequence ID" value="VFJ13378.1"/>
    <property type="molecule type" value="Genomic_DNA"/>
</dbReference>
<dbReference type="Pfam" id="PF00211">
    <property type="entry name" value="Guanylate_cyc"/>
    <property type="match status" value="1"/>
</dbReference>
<name>A0A484I6N7_9ARCH</name>
<dbReference type="PANTHER" id="PTHR43081">
    <property type="entry name" value="ADENYLATE CYCLASE, TERMINAL-DIFFERENTIATION SPECIFIC-RELATED"/>
    <property type="match status" value="1"/>
</dbReference>
<dbReference type="KEGG" id="nfn:NFRAN_1056"/>
<protein>
    <submittedName>
        <fullName evidence="2">Adenylate and Guanylate cyclase catalytic domain protein</fullName>
    </submittedName>
</protein>
<dbReference type="InterPro" id="IPR029787">
    <property type="entry name" value="Nucleotide_cyclase"/>
</dbReference>
<reference evidence="2 3" key="1">
    <citation type="submission" date="2019-02" db="EMBL/GenBank/DDBJ databases">
        <authorList>
            <person name="Lehtovirta-Morley E L."/>
        </authorList>
    </citation>
    <scope>NUCLEOTIDE SEQUENCE [LARGE SCALE GENOMIC DNA]</scope>
    <source>
        <strain evidence="2">NFRAN1</strain>
    </source>
</reference>
<dbReference type="GO" id="GO:0035556">
    <property type="term" value="P:intracellular signal transduction"/>
    <property type="evidence" value="ECO:0007669"/>
    <property type="project" value="InterPro"/>
</dbReference>
<gene>
    <name evidence="2" type="ORF">NFRAN_1056</name>
</gene>
<dbReference type="SUPFAM" id="SSF55073">
    <property type="entry name" value="Nucleotide cyclase"/>
    <property type="match status" value="1"/>
</dbReference>